<protein>
    <submittedName>
        <fullName evidence="18">Putative abc transporter</fullName>
    </submittedName>
</protein>
<feature type="repeat" description="WD" evidence="14">
    <location>
        <begin position="1625"/>
        <end position="1656"/>
    </location>
</feature>
<feature type="transmembrane region" description="Helical" evidence="16">
    <location>
        <begin position="782"/>
        <end position="803"/>
    </location>
</feature>
<dbReference type="Pfam" id="PF00005">
    <property type="entry name" value="ABC_tran"/>
    <property type="match status" value="1"/>
</dbReference>
<feature type="transmembrane region" description="Helical" evidence="16">
    <location>
        <begin position="815"/>
        <end position="837"/>
    </location>
</feature>
<sequence length="1692" mass="186258">MAVQNVPSVSTVTMKSLPATSLRIAAKPVCGSLADGKNRSPRQPGQGTCDCKEGWEGINCNVCKTDQACNAMMPDGEGGVCYRQGTVVNENYQMCNITNRKILDQLKDQIPQATFACNAEEGTCNFQFWVDQKESFYCALDHCSAKGQVLEERNTTEYNCEKIECKCIPGRMLCGEAGSVDIGEFLDESVKGPASFKSVFTKGGSPQDGSKFEEPAMNELISSIFGDSSIFLSCRSGECLYVSDVPGYTRPVKEINTPLVAGVISGCTLFVVALIVGIWLLSRRAASKKYGAIHLDESDDEVARMMADHKPAALQFDGISYALNGKQILDEIQGIAQPGQIMAVMGASGAGKSTFLDILARKNKRGIVGGNIYVNGEKIPDTDYRSIVGFVDQEDTLLPTLTVHETIMTSALLRLPRDMGKAAKEQRVYEVEKQLGIYQIKDQLIGSEEGAGRGISGGEKRRVGIACELVTSPSILFLDEPTSGLDAYNAFNVIECLVNLAKTYSRTIIFTIHQPRSNIVALFDQLILLAKGKTVYSGPFQECQPYFDSVGYMCPPGFNIADYLVDLTMHAGMARSPFSEEGPIDFGPNDGLRTGSSSVRGVKSIASASNISSAGFDAGSQGTSSRPKTRRKQSIKQKQDRQLFTRQKSSNAPDDPPTPRTDDEDNGLTNVTESTQDWLRLSQQKGTVPPQILEDLDELPPAASMENSDLDILVSSYKTSDIAEGIRTDIHSSVQDAATSNGRGAGELGPSSLKKSYRRVSLPRQFMILSQRTWRNIYRNPMLMLTHYAIAMLLAVLSGYLFYGVTDDIAGFQDRLGLFFFVLALFGFSTLTSLTVFSGERLLFVRERANGYYTPIAYYLAKVVFDIVPLRLFPPIILGAIIYPMVGLVPEWGCFFKFILILVLFNLAAAAICLFVGIVFRDSGVANLIGSLTMLFSLLFAGLLLNHNTIPKAALWLQSLSIFHYGFEALIVNEVTYLTLIDNNLKNPIQANSTTSELPSHAAENLEKRNWGDYINPIDLCNRLNTYIIPEAGVHACLTFLFLINGYWLALLLNLPLLAFNAKKILDNQHLLDATEIFRKLNVHKKNSEQEVNLQRLFTTDEVNVKNRAQRDLVELKAMASLLGAGYASSSDDETTAPTKPTTSSVIAAPEITLEDPMKLQMMLAKPTDTALTYNVTYDNLARPAQGPANPFKTNGSALKRKNVLTGTAEETVMSEASFNAQHRTYQSLGYARDPSLNGAVIGDQIAAAKYGGKDIIQMRPSKEASAAIRAKRQKKGDSSIVEGAGAYLGPWAKYENTDLAYEEEAALADRELASDEEWVEESIVPTDLAAPSKAATDYATDTDAAETTEFVGASEFDYQGRTYMHIPQDLDIDLRKEPGSFANYIPKKLVHSFKSHTKPITAIQFFPNSGHLMLSASADSTVKIWDAHHSRELLRNFKGHNKAVTAIDFQPHDGTTFLTASFDRQMKLWDTETGKVISRFTTGKTPHCLKFHPDGSNTNEFIAGMSDKKIVQFDIRSGELTQEYDHHLGPINSLTFVDDNRRFISTSDDKSLRAWEYNIPVPIKFIAEPHMFALTRAAPHPNGKYVAFQSSDNQIVVYSSQDKFRQNRKKSYRGHNNAGYAIDLAISPDGQFLASGDSGGYVCFWDWKTGKMYHKLLTGKDAGACTVVQWNPQESSKVTTGGLDGVIRYWD</sequence>
<keyword evidence="13" id="KW-0325">Glycoprotein</keyword>
<dbReference type="OrthoDB" id="66620at2759"/>
<dbReference type="Proteomes" id="UP000053317">
    <property type="component" value="Unassembled WGS sequence"/>
</dbReference>
<feature type="transmembrane region" description="Helical" evidence="16">
    <location>
        <begin position="1032"/>
        <end position="1055"/>
    </location>
</feature>
<feature type="repeat" description="WD" evidence="14">
    <location>
        <begin position="1669"/>
        <end position="1692"/>
    </location>
</feature>
<comment type="subcellular location">
    <subcellularLocation>
        <location evidence="1">Endoplasmic reticulum membrane</location>
        <topology evidence="1">Multi-pass membrane protein</topology>
    </subcellularLocation>
</comment>
<reference evidence="18 19" key="2">
    <citation type="submission" date="2015-05" db="EMBL/GenBank/DDBJ databases">
        <authorList>
            <person name="Morales-Cruz A."/>
            <person name="Amrine K.C."/>
            <person name="Cantu D."/>
        </authorList>
    </citation>
    <scope>NUCLEOTIDE SEQUENCE [LARGE SCALE GENOMIC DNA]</scope>
    <source>
        <strain evidence="18">UCRPC4</strain>
    </source>
</reference>
<dbReference type="PROSITE" id="PS00211">
    <property type="entry name" value="ABC_TRANSPORTER_1"/>
    <property type="match status" value="1"/>
</dbReference>
<dbReference type="InterPro" id="IPR001680">
    <property type="entry name" value="WD40_rpt"/>
</dbReference>
<feature type="transmembrane region" description="Helical" evidence="16">
    <location>
        <begin position="925"/>
        <end position="945"/>
    </location>
</feature>
<dbReference type="InterPro" id="IPR003439">
    <property type="entry name" value="ABC_transporter-like_ATP-bd"/>
</dbReference>
<feature type="repeat" description="WD" evidence="14">
    <location>
        <begin position="1394"/>
        <end position="1436"/>
    </location>
</feature>
<dbReference type="CDD" id="cd03213">
    <property type="entry name" value="ABCG_EPDR"/>
    <property type="match status" value="1"/>
</dbReference>
<dbReference type="SMART" id="SM01398">
    <property type="entry name" value="Cornichon"/>
    <property type="match status" value="1"/>
</dbReference>
<keyword evidence="4 14" id="KW-0853">WD repeat</keyword>
<evidence type="ECO:0000256" key="10">
    <source>
        <dbReference type="ARBA" id="ARBA00022840"/>
    </source>
</evidence>
<accession>A0A0G2GP80</accession>
<dbReference type="Pfam" id="PF00400">
    <property type="entry name" value="WD40"/>
    <property type="match status" value="4"/>
</dbReference>
<feature type="domain" description="ABC transporter" evidence="17">
    <location>
        <begin position="314"/>
        <end position="556"/>
    </location>
</feature>
<keyword evidence="8" id="KW-0547">Nucleotide-binding</keyword>
<evidence type="ECO:0000256" key="3">
    <source>
        <dbReference type="ARBA" id="ARBA00022448"/>
    </source>
</evidence>
<evidence type="ECO:0000256" key="4">
    <source>
        <dbReference type="ARBA" id="ARBA00022574"/>
    </source>
</evidence>
<evidence type="ECO:0000256" key="9">
    <source>
        <dbReference type="ARBA" id="ARBA00022824"/>
    </source>
</evidence>
<dbReference type="PROSITE" id="PS50294">
    <property type="entry name" value="WD_REPEATS_REGION"/>
    <property type="match status" value="4"/>
</dbReference>
<feature type="transmembrane region" description="Helical" evidence="16">
    <location>
        <begin position="259"/>
        <end position="281"/>
    </location>
</feature>
<dbReference type="Gene3D" id="2.130.10.10">
    <property type="entry name" value="YVTN repeat-like/Quinoprotein amine dehydrogenase"/>
    <property type="match status" value="1"/>
</dbReference>
<evidence type="ECO:0000256" key="14">
    <source>
        <dbReference type="PROSITE-ProRule" id="PRU00221"/>
    </source>
</evidence>
<dbReference type="PANTHER" id="PTHR43979">
    <property type="entry name" value="PRE-MRNA-PROCESSING FACTOR 17"/>
    <property type="match status" value="1"/>
</dbReference>
<evidence type="ECO:0000259" key="17">
    <source>
        <dbReference type="PROSITE" id="PS50893"/>
    </source>
</evidence>
<keyword evidence="11 16" id="KW-1133">Transmembrane helix</keyword>
<evidence type="ECO:0000256" key="8">
    <source>
        <dbReference type="ARBA" id="ARBA00022741"/>
    </source>
</evidence>
<evidence type="ECO:0000256" key="1">
    <source>
        <dbReference type="ARBA" id="ARBA00004477"/>
    </source>
</evidence>
<feature type="repeat" description="WD" evidence="14">
    <location>
        <begin position="1438"/>
        <end position="1480"/>
    </location>
</feature>
<keyword evidence="10" id="KW-0067">ATP-binding</keyword>
<dbReference type="InterPro" id="IPR015943">
    <property type="entry name" value="WD40/YVTN_repeat-like_dom_sf"/>
</dbReference>
<evidence type="ECO:0000256" key="13">
    <source>
        <dbReference type="ARBA" id="ARBA00023180"/>
    </source>
</evidence>
<dbReference type="GO" id="GO:0005524">
    <property type="term" value="F:ATP binding"/>
    <property type="evidence" value="ECO:0007669"/>
    <property type="project" value="UniProtKB-KW"/>
</dbReference>
<dbReference type="InterPro" id="IPR003593">
    <property type="entry name" value="AAA+_ATPase"/>
</dbReference>
<dbReference type="SMART" id="SM00382">
    <property type="entry name" value="AAA"/>
    <property type="match status" value="1"/>
</dbReference>
<dbReference type="GO" id="GO:0016192">
    <property type="term" value="P:vesicle-mediated transport"/>
    <property type="evidence" value="ECO:0007669"/>
    <property type="project" value="InterPro"/>
</dbReference>
<evidence type="ECO:0000256" key="16">
    <source>
        <dbReference type="SAM" id="Phobius"/>
    </source>
</evidence>
<dbReference type="PRINTS" id="PR00320">
    <property type="entry name" value="GPROTEINBRPT"/>
</dbReference>
<dbReference type="SUPFAM" id="SSF52540">
    <property type="entry name" value="P-loop containing nucleoside triphosphate hydrolases"/>
    <property type="match status" value="1"/>
</dbReference>
<dbReference type="CDD" id="cd00200">
    <property type="entry name" value="WD40"/>
    <property type="match status" value="1"/>
</dbReference>
<dbReference type="FunFam" id="2.130.10.10:FF:000191">
    <property type="entry name" value="mRNA splicing factor"/>
    <property type="match status" value="1"/>
</dbReference>
<dbReference type="SMART" id="SM00320">
    <property type="entry name" value="WD40"/>
    <property type="match status" value="7"/>
</dbReference>
<proteinExistence type="inferred from homology"/>
<feature type="transmembrane region" description="Helical" evidence="16">
    <location>
        <begin position="895"/>
        <end position="918"/>
    </location>
</feature>
<dbReference type="PROSITE" id="PS50893">
    <property type="entry name" value="ABC_TRANSPORTER_2"/>
    <property type="match status" value="1"/>
</dbReference>
<evidence type="ECO:0000256" key="6">
    <source>
        <dbReference type="ARBA" id="ARBA00022729"/>
    </source>
</evidence>
<organism evidence="18 19">
    <name type="scientific">Phaeomoniella chlamydospora</name>
    <name type="common">Phaeoacremonium chlamydosporum</name>
    <dbReference type="NCBI Taxonomy" id="158046"/>
    <lineage>
        <taxon>Eukaryota</taxon>
        <taxon>Fungi</taxon>
        <taxon>Dikarya</taxon>
        <taxon>Ascomycota</taxon>
        <taxon>Pezizomycotina</taxon>
        <taxon>Eurotiomycetes</taxon>
        <taxon>Chaetothyriomycetidae</taxon>
        <taxon>Phaeomoniellales</taxon>
        <taxon>Phaeomoniellaceae</taxon>
        <taxon>Phaeomoniella</taxon>
    </lineage>
</organism>
<dbReference type="InterPro" id="IPR017871">
    <property type="entry name" value="ABC_transporter-like_CS"/>
</dbReference>
<dbReference type="InterPro" id="IPR043926">
    <property type="entry name" value="ABCG_dom"/>
</dbReference>
<dbReference type="GO" id="GO:0000398">
    <property type="term" value="P:mRNA splicing, via spliceosome"/>
    <property type="evidence" value="ECO:0007669"/>
    <property type="project" value="InterPro"/>
</dbReference>
<feature type="repeat" description="WD" evidence="14">
    <location>
        <begin position="1525"/>
        <end position="1557"/>
    </location>
</feature>
<evidence type="ECO:0000256" key="15">
    <source>
        <dbReference type="SAM" id="MobiDB-lite"/>
    </source>
</evidence>
<dbReference type="PANTHER" id="PTHR43979:SF1">
    <property type="entry name" value="PRE-MRNA-PROCESSING FACTOR 17"/>
    <property type="match status" value="1"/>
</dbReference>
<dbReference type="InterPro" id="IPR036322">
    <property type="entry name" value="WD40_repeat_dom_sf"/>
</dbReference>
<feature type="transmembrane region" description="Helical" evidence="16">
    <location>
        <begin position="858"/>
        <end position="883"/>
    </location>
</feature>
<dbReference type="PROSITE" id="PS50082">
    <property type="entry name" value="WD_REPEATS_2"/>
    <property type="match status" value="5"/>
</dbReference>
<feature type="region of interest" description="Disordered" evidence="15">
    <location>
        <begin position="613"/>
        <end position="670"/>
    </location>
</feature>
<evidence type="ECO:0000313" key="18">
    <source>
        <dbReference type="EMBL" id="KKY25188.1"/>
    </source>
</evidence>
<evidence type="ECO:0000313" key="19">
    <source>
        <dbReference type="Proteomes" id="UP000053317"/>
    </source>
</evidence>
<keyword evidence="5 16" id="KW-0812">Transmembrane</keyword>
<dbReference type="Pfam" id="PF03311">
    <property type="entry name" value="Cornichon"/>
    <property type="match status" value="1"/>
</dbReference>
<dbReference type="SUPFAM" id="SSF50978">
    <property type="entry name" value="WD40 repeat-like"/>
    <property type="match status" value="1"/>
</dbReference>
<keyword evidence="19" id="KW-1185">Reference proteome</keyword>
<keyword evidence="12 16" id="KW-0472">Membrane</keyword>
<evidence type="ECO:0000256" key="7">
    <source>
        <dbReference type="ARBA" id="ARBA00022737"/>
    </source>
</evidence>
<keyword evidence="6" id="KW-0732">Signal</keyword>
<dbReference type="Pfam" id="PF19055">
    <property type="entry name" value="ABC2_membrane_7"/>
    <property type="match status" value="1"/>
</dbReference>
<dbReference type="InterPro" id="IPR002049">
    <property type="entry name" value="LE_dom"/>
</dbReference>
<name>A0A0G2GP80_PHACM</name>
<feature type="region of interest" description="Disordered" evidence="15">
    <location>
        <begin position="578"/>
        <end position="598"/>
    </location>
</feature>
<reference evidence="18 19" key="1">
    <citation type="submission" date="2015-05" db="EMBL/GenBank/DDBJ databases">
        <title>Distinctive expansion of gene families associated with plant cell wall degradation and secondary metabolism in the genomes of grapevine trunk pathogens.</title>
        <authorList>
            <person name="Lawrence D.P."/>
            <person name="Travadon R."/>
            <person name="Rolshausen P.E."/>
            <person name="Baumgartner K."/>
        </authorList>
    </citation>
    <scope>NUCLEOTIDE SEQUENCE [LARGE SCALE GENOMIC DNA]</scope>
    <source>
        <strain evidence="18">UCRPC4</strain>
    </source>
</reference>
<evidence type="ECO:0000256" key="5">
    <source>
        <dbReference type="ARBA" id="ARBA00022692"/>
    </source>
</evidence>
<dbReference type="InterPro" id="IPR003377">
    <property type="entry name" value="Cornichon"/>
</dbReference>
<keyword evidence="7" id="KW-0677">Repeat</keyword>
<dbReference type="GO" id="GO:0140359">
    <property type="term" value="F:ABC-type transporter activity"/>
    <property type="evidence" value="ECO:0007669"/>
    <property type="project" value="InterPro"/>
</dbReference>
<dbReference type="GO" id="GO:0003729">
    <property type="term" value="F:mRNA binding"/>
    <property type="evidence" value="ECO:0007669"/>
    <property type="project" value="TreeGrafter"/>
</dbReference>
<comment type="caution">
    <text evidence="18">The sequence shown here is derived from an EMBL/GenBank/DDBJ whole genome shotgun (WGS) entry which is preliminary data.</text>
</comment>
<keyword evidence="9" id="KW-0256">Endoplasmic reticulum</keyword>
<dbReference type="InterPro" id="IPR032847">
    <property type="entry name" value="PRPF17"/>
</dbReference>
<dbReference type="EMBL" id="LCWF01000047">
    <property type="protein sequence ID" value="KKY25188.1"/>
    <property type="molecule type" value="Genomic_DNA"/>
</dbReference>
<gene>
    <name evidence="18" type="ORF">UCRPC4_g01994</name>
</gene>
<dbReference type="GO" id="GO:0071013">
    <property type="term" value="C:catalytic step 2 spliceosome"/>
    <property type="evidence" value="ECO:0007669"/>
    <property type="project" value="InterPro"/>
</dbReference>
<comment type="similarity">
    <text evidence="2">Belongs to the ABC transporter superfamily. ABCG family. Eye pigment precursor importer (TC 3.A.1.204) subfamily.</text>
</comment>
<dbReference type="Gene3D" id="3.40.50.300">
    <property type="entry name" value="P-loop containing nucleotide triphosphate hydrolases"/>
    <property type="match status" value="1"/>
</dbReference>
<dbReference type="GO" id="GO:0016887">
    <property type="term" value="F:ATP hydrolysis activity"/>
    <property type="evidence" value="ECO:0007669"/>
    <property type="project" value="InterPro"/>
</dbReference>
<evidence type="ECO:0000256" key="11">
    <source>
        <dbReference type="ARBA" id="ARBA00022989"/>
    </source>
</evidence>
<dbReference type="InterPro" id="IPR027417">
    <property type="entry name" value="P-loop_NTPase"/>
</dbReference>
<dbReference type="FunFam" id="3.40.50.300:FF:000702">
    <property type="entry name" value="ABC transporter (Adp1)"/>
    <property type="match status" value="1"/>
</dbReference>
<keyword evidence="3" id="KW-0813">Transport</keyword>
<dbReference type="InterPro" id="IPR020472">
    <property type="entry name" value="WD40_PAC1"/>
</dbReference>
<dbReference type="InterPro" id="IPR013525">
    <property type="entry name" value="ABC2_TM"/>
</dbReference>
<dbReference type="GO" id="GO:0005789">
    <property type="term" value="C:endoplasmic reticulum membrane"/>
    <property type="evidence" value="ECO:0007669"/>
    <property type="project" value="UniProtKB-SubCell"/>
</dbReference>
<dbReference type="Pfam" id="PF01061">
    <property type="entry name" value="ABC2_membrane"/>
    <property type="match status" value="1"/>
</dbReference>
<dbReference type="CDD" id="cd00055">
    <property type="entry name" value="EGF_Lam"/>
    <property type="match status" value="1"/>
</dbReference>
<evidence type="ECO:0000256" key="2">
    <source>
        <dbReference type="ARBA" id="ARBA00005814"/>
    </source>
</evidence>
<evidence type="ECO:0000256" key="12">
    <source>
        <dbReference type="ARBA" id="ARBA00023136"/>
    </source>
</evidence>